<dbReference type="CDD" id="cd06142">
    <property type="entry name" value="RNaseD_exo"/>
    <property type="match status" value="1"/>
</dbReference>
<dbReference type="EMBL" id="CAEZWA010000011">
    <property type="protein sequence ID" value="CAB4638568.1"/>
    <property type="molecule type" value="Genomic_DNA"/>
</dbReference>
<dbReference type="InterPro" id="IPR012337">
    <property type="entry name" value="RNaseH-like_sf"/>
</dbReference>
<dbReference type="Gene3D" id="3.30.420.10">
    <property type="entry name" value="Ribonuclease H-like superfamily/Ribonuclease H"/>
    <property type="match status" value="1"/>
</dbReference>
<dbReference type="PANTHER" id="PTHR47649:SF1">
    <property type="entry name" value="RIBONUCLEASE D"/>
    <property type="match status" value="1"/>
</dbReference>
<dbReference type="InterPro" id="IPR036397">
    <property type="entry name" value="RNaseH_sf"/>
</dbReference>
<dbReference type="InterPro" id="IPR051086">
    <property type="entry name" value="RNase_D-like"/>
</dbReference>
<dbReference type="PANTHER" id="PTHR47649">
    <property type="entry name" value="RIBONUCLEASE D"/>
    <property type="match status" value="1"/>
</dbReference>
<organism evidence="2">
    <name type="scientific">freshwater metagenome</name>
    <dbReference type="NCBI Taxonomy" id="449393"/>
    <lineage>
        <taxon>unclassified sequences</taxon>
        <taxon>metagenomes</taxon>
        <taxon>ecological metagenomes</taxon>
    </lineage>
</organism>
<evidence type="ECO:0000313" key="2">
    <source>
        <dbReference type="EMBL" id="CAB4638568.1"/>
    </source>
</evidence>
<dbReference type="InterPro" id="IPR041605">
    <property type="entry name" value="Exo_C"/>
</dbReference>
<dbReference type="SMART" id="SM00474">
    <property type="entry name" value="35EXOc"/>
    <property type="match status" value="1"/>
</dbReference>
<dbReference type="InterPro" id="IPR002562">
    <property type="entry name" value="3'-5'_exonuclease_dom"/>
</dbReference>
<feature type="domain" description="HRDC" evidence="1">
    <location>
        <begin position="231"/>
        <end position="311"/>
    </location>
</feature>
<dbReference type="Gene3D" id="1.10.150.80">
    <property type="entry name" value="HRDC domain"/>
    <property type="match status" value="2"/>
</dbReference>
<dbReference type="AlphaFoldDB" id="A0A6J6JQ81"/>
<evidence type="ECO:0000259" key="1">
    <source>
        <dbReference type="PROSITE" id="PS50967"/>
    </source>
</evidence>
<dbReference type="SMART" id="SM00341">
    <property type="entry name" value="HRDC"/>
    <property type="match status" value="1"/>
</dbReference>
<accession>A0A6J6JQ81</accession>
<dbReference type="PROSITE" id="PS50967">
    <property type="entry name" value="HRDC"/>
    <property type="match status" value="1"/>
</dbReference>
<dbReference type="Pfam" id="PF18305">
    <property type="entry name" value="DNA_pol_A_exoN"/>
    <property type="match status" value="1"/>
</dbReference>
<proteinExistence type="predicted"/>
<dbReference type="Pfam" id="PF00570">
    <property type="entry name" value="HRDC"/>
    <property type="match status" value="1"/>
</dbReference>
<gene>
    <name evidence="2" type="ORF">UFOPK2165_00114</name>
</gene>
<dbReference type="InterPro" id="IPR044876">
    <property type="entry name" value="HRDC_dom_sf"/>
</dbReference>
<dbReference type="GO" id="GO:0003676">
    <property type="term" value="F:nucleic acid binding"/>
    <property type="evidence" value="ECO:0007669"/>
    <property type="project" value="InterPro"/>
</dbReference>
<dbReference type="GO" id="GO:0000166">
    <property type="term" value="F:nucleotide binding"/>
    <property type="evidence" value="ECO:0007669"/>
    <property type="project" value="InterPro"/>
</dbReference>
<sequence length="422" mass="46328">MTEEAPPELPLLAAPRNPNVVLVESAQGLLSAIERLEKSAGPFALDAERASGFKYFQSAYLIQIHRAGSPIYLVDPQAVIADQGTNAFSKLADLLATDEWVLHAASQDIPCLRELGLNPVTVFDTELGSRLAGLSRVGLGAVTEHFLKIRLAKEHSAVDWSIRPLKVDWLNYAALDVDVLLELRASLIELLEKQGKLDWARQEFQAIAAMSPKEPKLDKWRGMSGLHQVKDTRLLAIARDLWLARESLAEKLDVSPGRLIPDSSIVSLALNPVKTKPELASSKSFSGRASRSYLDTWWLTLSNALTTRDLPLAKLPATGIPNHRTWATRFPEADARLLAVRPAVAVLAEKLEVPVENLLTPDYLRQVCFSPPETVTAEAISQLLSQIGARQWQIDLVADVITKALNEPPAELGTESETEDDA</sequence>
<dbReference type="GO" id="GO:0008408">
    <property type="term" value="F:3'-5' exonuclease activity"/>
    <property type="evidence" value="ECO:0007669"/>
    <property type="project" value="InterPro"/>
</dbReference>
<protein>
    <submittedName>
        <fullName evidence="2">Unannotated protein</fullName>
    </submittedName>
</protein>
<dbReference type="SUPFAM" id="SSF53098">
    <property type="entry name" value="Ribonuclease H-like"/>
    <property type="match status" value="1"/>
</dbReference>
<dbReference type="InterPro" id="IPR002121">
    <property type="entry name" value="HRDC_dom"/>
</dbReference>
<dbReference type="GO" id="GO:0006139">
    <property type="term" value="P:nucleobase-containing compound metabolic process"/>
    <property type="evidence" value="ECO:0007669"/>
    <property type="project" value="InterPro"/>
</dbReference>
<dbReference type="SUPFAM" id="SSF47819">
    <property type="entry name" value="HRDC-like"/>
    <property type="match status" value="1"/>
</dbReference>
<reference evidence="2" key="1">
    <citation type="submission" date="2020-05" db="EMBL/GenBank/DDBJ databases">
        <authorList>
            <person name="Chiriac C."/>
            <person name="Salcher M."/>
            <person name="Ghai R."/>
            <person name="Kavagutti S V."/>
        </authorList>
    </citation>
    <scope>NUCLEOTIDE SEQUENCE</scope>
</reference>
<dbReference type="Pfam" id="PF01612">
    <property type="entry name" value="DNA_pol_A_exo1"/>
    <property type="match status" value="1"/>
</dbReference>
<dbReference type="InterPro" id="IPR010997">
    <property type="entry name" value="HRDC-like_sf"/>
</dbReference>
<name>A0A6J6JQ81_9ZZZZ</name>